<dbReference type="PROSITE" id="PS51318">
    <property type="entry name" value="TAT"/>
    <property type="match status" value="1"/>
</dbReference>
<dbReference type="InterPro" id="IPR012338">
    <property type="entry name" value="Beta-lactam/transpept-like"/>
</dbReference>
<feature type="chain" id="PRO_5039580789" description="Beta-lactamase" evidence="7">
    <location>
        <begin position="34"/>
        <end position="309"/>
    </location>
</feature>
<gene>
    <name evidence="9" type="ORF">AQJ11_08475</name>
</gene>
<feature type="domain" description="Beta-lactamase class A catalytic" evidence="8">
    <location>
        <begin position="64"/>
        <end position="279"/>
    </location>
</feature>
<dbReference type="PANTHER" id="PTHR35333">
    <property type="entry name" value="BETA-LACTAMASE"/>
    <property type="match status" value="1"/>
</dbReference>
<evidence type="ECO:0000256" key="2">
    <source>
        <dbReference type="ARBA" id="ARBA00012865"/>
    </source>
</evidence>
<dbReference type="InterPro" id="IPR023650">
    <property type="entry name" value="Beta-lactam_class-A_AS"/>
</dbReference>
<evidence type="ECO:0000256" key="7">
    <source>
        <dbReference type="SAM" id="SignalP"/>
    </source>
</evidence>
<keyword evidence="10" id="KW-1185">Reference proteome</keyword>
<dbReference type="NCBIfam" id="NF033103">
    <property type="entry name" value="bla_class_A"/>
    <property type="match status" value="1"/>
</dbReference>
<dbReference type="SUPFAM" id="SSF56601">
    <property type="entry name" value="beta-lactamase/transpeptidase-like"/>
    <property type="match status" value="1"/>
</dbReference>
<reference evidence="9 10" key="1">
    <citation type="submission" date="2015-10" db="EMBL/GenBank/DDBJ databases">
        <title>Draft genome sequence of Streptomyces corchorusii DSM 40340, type strain for the species Streptomyces corchorusii.</title>
        <authorList>
            <person name="Ruckert C."/>
            <person name="Winkler A."/>
            <person name="Kalinowski J."/>
            <person name="Kampfer P."/>
            <person name="Glaeser S."/>
        </authorList>
    </citation>
    <scope>NUCLEOTIDE SEQUENCE [LARGE SCALE GENOMIC DNA]</scope>
    <source>
        <strain evidence="9 10">DSM 40340</strain>
    </source>
</reference>
<evidence type="ECO:0000256" key="5">
    <source>
        <dbReference type="ARBA" id="ARBA00023251"/>
    </source>
</evidence>
<keyword evidence="5 6" id="KW-0046">Antibiotic resistance</keyword>
<evidence type="ECO:0000256" key="3">
    <source>
        <dbReference type="ARBA" id="ARBA00018879"/>
    </source>
</evidence>
<keyword evidence="4 6" id="KW-0378">Hydrolase</keyword>
<dbReference type="InterPro" id="IPR000871">
    <property type="entry name" value="Beta-lactam_class-A"/>
</dbReference>
<dbReference type="PANTHER" id="PTHR35333:SF3">
    <property type="entry name" value="BETA-LACTAMASE-TYPE TRANSPEPTIDASE FOLD CONTAINING PROTEIN"/>
    <property type="match status" value="1"/>
</dbReference>
<dbReference type="GO" id="GO:0046677">
    <property type="term" value="P:response to antibiotic"/>
    <property type="evidence" value="ECO:0007669"/>
    <property type="project" value="UniProtKB-UniRule"/>
</dbReference>
<evidence type="ECO:0000313" key="9">
    <source>
        <dbReference type="EMBL" id="KUN31148.1"/>
    </source>
</evidence>
<evidence type="ECO:0000256" key="6">
    <source>
        <dbReference type="RuleBase" id="RU361140"/>
    </source>
</evidence>
<dbReference type="PRINTS" id="PR00118">
    <property type="entry name" value="BLACTAMASEA"/>
</dbReference>
<proteinExistence type="inferred from homology"/>
<dbReference type="EMBL" id="LMWP01000007">
    <property type="protein sequence ID" value="KUN31148.1"/>
    <property type="molecule type" value="Genomic_DNA"/>
</dbReference>
<organism evidence="9 10">
    <name type="scientific">Streptomyces corchorusii</name>
    <name type="common">Streptomyces chibaensis</name>
    <dbReference type="NCBI Taxonomy" id="1903"/>
    <lineage>
        <taxon>Bacteria</taxon>
        <taxon>Bacillati</taxon>
        <taxon>Actinomycetota</taxon>
        <taxon>Actinomycetes</taxon>
        <taxon>Kitasatosporales</taxon>
        <taxon>Streptomycetaceae</taxon>
        <taxon>Streptomyces</taxon>
    </lineage>
</organism>
<evidence type="ECO:0000259" key="8">
    <source>
        <dbReference type="Pfam" id="PF13354"/>
    </source>
</evidence>
<protein>
    <recommendedName>
        <fullName evidence="3 6">Beta-lactamase</fullName>
        <ecNumber evidence="2 6">3.5.2.6</ecNumber>
    </recommendedName>
</protein>
<accession>A0A101QJT1</accession>
<dbReference type="AlphaFoldDB" id="A0A101QJT1"/>
<evidence type="ECO:0000313" key="10">
    <source>
        <dbReference type="Proteomes" id="UP000053398"/>
    </source>
</evidence>
<sequence>MTDLDRPTRLPRRRLIKAGLALTGAAVTTTALSAPAASASPDAASRAGHAELAELERRYGARLGVYARNVRTGRTVSHRAGERFAMCSTFKAFAAAAVLRDRAGCAPLDRVVHYPPHDLLPNSPRTEENLATGMTVADLCAAAIQYSDNAAGNLLLRELGGPAGLTRFYRSLGDEVSRLDRWEPELNTAVPGDPRDTTTPEAIAASLERVTLGRALARADRERFVGWLKGNTTSSARFRKGLPKEWVVADKTGTGDYATANDIGVAWTTRRTPVVLAVLSGKSTPDAPVDEALIADAAAVVARTLAPGE</sequence>
<keyword evidence="7" id="KW-0732">Signal</keyword>
<dbReference type="Proteomes" id="UP000053398">
    <property type="component" value="Unassembled WGS sequence"/>
</dbReference>
<dbReference type="Pfam" id="PF13354">
    <property type="entry name" value="Beta-lactamase2"/>
    <property type="match status" value="1"/>
</dbReference>
<dbReference type="RefSeq" id="WP_014676814.1">
    <property type="nucleotide sequence ID" value="NZ_KQ948353.1"/>
</dbReference>
<dbReference type="EC" id="3.5.2.6" evidence="2 6"/>
<feature type="signal peptide" evidence="7">
    <location>
        <begin position="1"/>
        <end position="33"/>
    </location>
</feature>
<dbReference type="InterPro" id="IPR006311">
    <property type="entry name" value="TAT_signal"/>
</dbReference>
<dbReference type="InterPro" id="IPR045155">
    <property type="entry name" value="Beta-lactam_cat"/>
</dbReference>
<dbReference type="GO" id="GO:0030655">
    <property type="term" value="P:beta-lactam antibiotic catabolic process"/>
    <property type="evidence" value="ECO:0007669"/>
    <property type="project" value="InterPro"/>
</dbReference>
<comment type="caution">
    <text evidence="9">The sequence shown here is derived from an EMBL/GenBank/DDBJ whole genome shotgun (WGS) entry which is preliminary data.</text>
</comment>
<evidence type="ECO:0000256" key="1">
    <source>
        <dbReference type="ARBA" id="ARBA00009009"/>
    </source>
</evidence>
<comment type="catalytic activity">
    <reaction evidence="6">
        <text>a beta-lactam + H2O = a substituted beta-amino acid</text>
        <dbReference type="Rhea" id="RHEA:20401"/>
        <dbReference type="ChEBI" id="CHEBI:15377"/>
        <dbReference type="ChEBI" id="CHEBI:35627"/>
        <dbReference type="ChEBI" id="CHEBI:140347"/>
        <dbReference type="EC" id="3.5.2.6"/>
    </reaction>
</comment>
<evidence type="ECO:0000256" key="4">
    <source>
        <dbReference type="ARBA" id="ARBA00022801"/>
    </source>
</evidence>
<dbReference type="Gene3D" id="3.40.710.10">
    <property type="entry name" value="DD-peptidase/beta-lactamase superfamily"/>
    <property type="match status" value="1"/>
</dbReference>
<comment type="similarity">
    <text evidence="1 6">Belongs to the class-A beta-lactamase family.</text>
</comment>
<name>A0A101QJT1_STRCK</name>
<dbReference type="PROSITE" id="PS00146">
    <property type="entry name" value="BETA_LACTAMASE_A"/>
    <property type="match status" value="1"/>
</dbReference>
<dbReference type="GO" id="GO:0008800">
    <property type="term" value="F:beta-lactamase activity"/>
    <property type="evidence" value="ECO:0007669"/>
    <property type="project" value="UniProtKB-UniRule"/>
</dbReference>